<keyword evidence="1" id="KW-0812">Transmembrane</keyword>
<sequence>MIGSVTIFAASLIAYILFIRSIGVKMKLRTDKNEKEPL</sequence>
<accession>S7JGX4</accession>
<protein>
    <submittedName>
        <fullName evidence="2">Uncharacterized protein</fullName>
    </submittedName>
</protein>
<evidence type="ECO:0000313" key="2">
    <source>
        <dbReference type="EMBL" id="EPP21490.1"/>
    </source>
</evidence>
<feature type="transmembrane region" description="Helical" evidence="1">
    <location>
        <begin position="6"/>
        <end position="23"/>
    </location>
</feature>
<gene>
    <name evidence="2" type="ORF">L910_1169</name>
</gene>
<dbReference type="Proteomes" id="UP000014854">
    <property type="component" value="Unassembled WGS sequence"/>
</dbReference>
<organism evidence="2 3">
    <name type="scientific">Vibrio fluvialis PG41</name>
    <dbReference type="NCBI Taxonomy" id="1336752"/>
    <lineage>
        <taxon>Bacteria</taxon>
        <taxon>Pseudomonadati</taxon>
        <taxon>Pseudomonadota</taxon>
        <taxon>Gammaproteobacteria</taxon>
        <taxon>Vibrionales</taxon>
        <taxon>Vibrionaceae</taxon>
        <taxon>Vibrio</taxon>
    </lineage>
</organism>
<reference evidence="2 3" key="1">
    <citation type="journal article" date="2013" name="Gut Pathog.">
        <title>Evidence of a new metabolic capacity in an emerging diarrheal pathogen: lessons from the draft genomes of Vibrio fluvialis strains PG41 and I21563.</title>
        <authorList>
            <person name="Khatri I."/>
            <person name="Mahajan S."/>
            <person name="Dureja C."/>
            <person name="Subramanian S."/>
            <person name="Raychaudhuri S."/>
        </authorList>
    </citation>
    <scope>NUCLEOTIDE SEQUENCE [LARGE SCALE GENOMIC DNA]</scope>
    <source>
        <strain evidence="2 3">PG41</strain>
    </source>
</reference>
<comment type="caution">
    <text evidence="2">The sequence shown here is derived from an EMBL/GenBank/DDBJ whole genome shotgun (WGS) entry which is preliminary data.</text>
</comment>
<evidence type="ECO:0000256" key="1">
    <source>
        <dbReference type="SAM" id="Phobius"/>
    </source>
</evidence>
<keyword evidence="1" id="KW-0472">Membrane</keyword>
<dbReference type="PATRIC" id="fig|1336752.4.peg.3021"/>
<evidence type="ECO:0000313" key="3">
    <source>
        <dbReference type="Proteomes" id="UP000014854"/>
    </source>
</evidence>
<keyword evidence="1" id="KW-1133">Transmembrane helix</keyword>
<name>S7JGX4_VIBFL</name>
<dbReference type="AlphaFoldDB" id="S7JGX4"/>
<dbReference type="EMBL" id="ASXS01000013">
    <property type="protein sequence ID" value="EPP21490.1"/>
    <property type="molecule type" value="Genomic_DNA"/>
</dbReference>
<proteinExistence type="predicted"/>